<dbReference type="InterPro" id="IPR012340">
    <property type="entry name" value="NA-bd_OB-fold"/>
</dbReference>
<keyword evidence="7 15" id="KW-0479">Metal-binding</keyword>
<comment type="subunit">
    <text evidence="3 15">Tetramer of two alpha and two beta subunits.</text>
</comment>
<dbReference type="FunFam" id="3.30.70.380:FF:000001">
    <property type="entry name" value="Phenylalanine--tRNA ligase beta subunit"/>
    <property type="match status" value="1"/>
</dbReference>
<dbReference type="FunFam" id="3.30.56.10:FF:000002">
    <property type="entry name" value="Phenylalanine--tRNA ligase beta subunit"/>
    <property type="match status" value="1"/>
</dbReference>
<dbReference type="PATRIC" id="fig|913848.6.peg.1769"/>
<dbReference type="Pfam" id="PF03484">
    <property type="entry name" value="B5"/>
    <property type="match status" value="1"/>
</dbReference>
<dbReference type="SUPFAM" id="SSF55681">
    <property type="entry name" value="Class II aaRS and biotin synthetases"/>
    <property type="match status" value="1"/>
</dbReference>
<dbReference type="SUPFAM" id="SSF50249">
    <property type="entry name" value="Nucleic acid-binding proteins"/>
    <property type="match status" value="1"/>
</dbReference>
<evidence type="ECO:0000256" key="9">
    <source>
        <dbReference type="ARBA" id="ARBA00022840"/>
    </source>
</evidence>
<dbReference type="NCBIfam" id="TIGR00472">
    <property type="entry name" value="pheT_bact"/>
    <property type="match status" value="1"/>
</dbReference>
<keyword evidence="9 15" id="KW-0067">ATP-binding</keyword>
<dbReference type="PROSITE" id="PS51447">
    <property type="entry name" value="FDX_ACB"/>
    <property type="match status" value="1"/>
</dbReference>
<dbReference type="InterPro" id="IPR041616">
    <property type="entry name" value="PheRS_beta_core"/>
</dbReference>
<evidence type="ECO:0000256" key="4">
    <source>
        <dbReference type="ARBA" id="ARBA00022490"/>
    </source>
</evidence>
<dbReference type="Gene3D" id="3.50.40.10">
    <property type="entry name" value="Phenylalanyl-trna Synthetase, Chain B, domain 3"/>
    <property type="match status" value="1"/>
</dbReference>
<dbReference type="EMBL" id="AZCN01000049">
    <property type="protein sequence ID" value="KRK15413.1"/>
    <property type="molecule type" value="Genomic_DNA"/>
</dbReference>
<dbReference type="Pfam" id="PF03147">
    <property type="entry name" value="FDX-ACB"/>
    <property type="match status" value="1"/>
</dbReference>
<dbReference type="SUPFAM" id="SSF56037">
    <property type="entry name" value="PheT/TilS domain"/>
    <property type="match status" value="1"/>
</dbReference>
<dbReference type="InterPro" id="IPR005121">
    <property type="entry name" value="Fdx_antiC-bd"/>
</dbReference>
<evidence type="ECO:0000313" key="20">
    <source>
        <dbReference type="EMBL" id="KRK15413.1"/>
    </source>
</evidence>
<keyword evidence="6 15" id="KW-0436">Ligase</keyword>
<evidence type="ECO:0000256" key="13">
    <source>
        <dbReference type="ARBA" id="ARBA00023146"/>
    </source>
</evidence>
<dbReference type="GeneID" id="65917332"/>
<evidence type="ECO:0000256" key="12">
    <source>
        <dbReference type="ARBA" id="ARBA00022917"/>
    </source>
</evidence>
<feature type="domain" description="B5" evidence="19">
    <location>
        <begin position="408"/>
        <end position="483"/>
    </location>
</feature>
<comment type="subcellular location">
    <subcellularLocation>
        <location evidence="1 15">Cytoplasm</location>
    </subcellularLocation>
</comment>
<dbReference type="CDD" id="cd00769">
    <property type="entry name" value="PheRS_beta_core"/>
    <property type="match status" value="1"/>
</dbReference>
<evidence type="ECO:0000256" key="14">
    <source>
        <dbReference type="ARBA" id="ARBA00049255"/>
    </source>
</evidence>
<feature type="binding site" evidence="15">
    <location>
        <position position="470"/>
    </location>
    <ligand>
        <name>Mg(2+)</name>
        <dbReference type="ChEBI" id="CHEBI:18420"/>
        <note>shared with alpha subunit</note>
    </ligand>
</feature>
<dbReference type="HAMAP" id="MF_00283">
    <property type="entry name" value="Phe_tRNA_synth_beta1"/>
    <property type="match status" value="1"/>
</dbReference>
<evidence type="ECO:0000259" key="18">
    <source>
        <dbReference type="PROSITE" id="PS51447"/>
    </source>
</evidence>
<dbReference type="EC" id="6.1.1.20" evidence="15"/>
<dbReference type="Pfam" id="PF01588">
    <property type="entry name" value="tRNA_bind"/>
    <property type="match status" value="1"/>
</dbReference>
<dbReference type="FunFam" id="2.40.50.140:FF:000045">
    <property type="entry name" value="Phenylalanine--tRNA ligase beta subunit"/>
    <property type="match status" value="1"/>
</dbReference>
<dbReference type="Pfam" id="PF17759">
    <property type="entry name" value="tRNA_synthFbeta"/>
    <property type="match status" value="1"/>
</dbReference>
<dbReference type="FunFam" id="3.30.930.10:FF:000022">
    <property type="entry name" value="Phenylalanine--tRNA ligase beta subunit"/>
    <property type="match status" value="1"/>
</dbReference>
<reference evidence="20 21" key="1">
    <citation type="journal article" date="2015" name="Genome Announc.">
        <title>Expanding the biotechnology potential of lactobacilli through comparative genomics of 213 strains and associated genera.</title>
        <authorList>
            <person name="Sun Z."/>
            <person name="Harris H.M."/>
            <person name="McCann A."/>
            <person name="Guo C."/>
            <person name="Argimon S."/>
            <person name="Zhang W."/>
            <person name="Yang X."/>
            <person name="Jeffery I.B."/>
            <person name="Cooney J.C."/>
            <person name="Kagawa T.F."/>
            <person name="Liu W."/>
            <person name="Song Y."/>
            <person name="Salvetti E."/>
            <person name="Wrobel A."/>
            <person name="Rasinkangas P."/>
            <person name="Parkhill J."/>
            <person name="Rea M.C."/>
            <person name="O'Sullivan O."/>
            <person name="Ritari J."/>
            <person name="Douillard F.P."/>
            <person name="Paul Ross R."/>
            <person name="Yang R."/>
            <person name="Briner A.E."/>
            <person name="Felis G.E."/>
            <person name="de Vos W.M."/>
            <person name="Barrangou R."/>
            <person name="Klaenhammer T.R."/>
            <person name="Caufield P.W."/>
            <person name="Cui Y."/>
            <person name="Zhang H."/>
            <person name="O'Toole P.W."/>
        </authorList>
    </citation>
    <scope>NUCLEOTIDE SEQUENCE [LARGE SCALE GENOMIC DNA]</scope>
    <source>
        <strain evidence="20 21">DSM 20001</strain>
    </source>
</reference>
<dbReference type="InterPro" id="IPR009061">
    <property type="entry name" value="DNA-bd_dom_put_sf"/>
</dbReference>
<dbReference type="GO" id="GO:0016740">
    <property type="term" value="F:transferase activity"/>
    <property type="evidence" value="ECO:0007669"/>
    <property type="project" value="UniProtKB-ARBA"/>
</dbReference>
<dbReference type="Proteomes" id="UP000051181">
    <property type="component" value="Unassembled WGS sequence"/>
</dbReference>
<dbReference type="GO" id="GO:0140096">
    <property type="term" value="F:catalytic activity, acting on a protein"/>
    <property type="evidence" value="ECO:0007669"/>
    <property type="project" value="UniProtKB-ARBA"/>
</dbReference>
<gene>
    <name evidence="15" type="primary">pheT</name>
    <name evidence="20" type="ORF">FD22_GL001726</name>
</gene>
<keyword evidence="11 16" id="KW-0694">RNA-binding</keyword>
<dbReference type="InterPro" id="IPR045060">
    <property type="entry name" value="Phe-tRNA-ligase_IIc_bsu"/>
</dbReference>
<evidence type="ECO:0000256" key="10">
    <source>
        <dbReference type="ARBA" id="ARBA00022842"/>
    </source>
</evidence>
<evidence type="ECO:0000256" key="1">
    <source>
        <dbReference type="ARBA" id="ARBA00004496"/>
    </source>
</evidence>
<evidence type="ECO:0000256" key="7">
    <source>
        <dbReference type="ARBA" id="ARBA00022723"/>
    </source>
</evidence>
<proteinExistence type="inferred from homology"/>
<dbReference type="SMART" id="SM00896">
    <property type="entry name" value="FDX-ACB"/>
    <property type="match status" value="1"/>
</dbReference>
<comment type="caution">
    <text evidence="20">The sequence shown here is derived from an EMBL/GenBank/DDBJ whole genome shotgun (WGS) entry which is preliminary data.</text>
</comment>
<dbReference type="GO" id="GO:0005524">
    <property type="term" value="F:ATP binding"/>
    <property type="evidence" value="ECO:0007669"/>
    <property type="project" value="UniProtKB-UniRule"/>
</dbReference>
<dbReference type="Gene3D" id="3.30.70.380">
    <property type="entry name" value="Ferrodoxin-fold anticodon-binding domain"/>
    <property type="match status" value="1"/>
</dbReference>
<dbReference type="eggNOG" id="COG0072">
    <property type="taxonomic scope" value="Bacteria"/>
</dbReference>
<dbReference type="GO" id="GO:0004826">
    <property type="term" value="F:phenylalanine-tRNA ligase activity"/>
    <property type="evidence" value="ECO:0007669"/>
    <property type="project" value="UniProtKB-UniRule"/>
</dbReference>
<comment type="cofactor">
    <cofactor evidence="15">
        <name>Mg(2+)</name>
        <dbReference type="ChEBI" id="CHEBI:18420"/>
    </cofactor>
    <text evidence="15">Binds 2 magnesium ions per tetramer.</text>
</comment>
<evidence type="ECO:0000256" key="6">
    <source>
        <dbReference type="ARBA" id="ARBA00022598"/>
    </source>
</evidence>
<dbReference type="InterPro" id="IPR033714">
    <property type="entry name" value="tRNA_bind_bactPheRS"/>
</dbReference>
<organism evidence="20 21">
    <name type="scientific">Loigolactobacillus coryniformis subsp. coryniformis KCTC 3167 = DSM 20001</name>
    <dbReference type="NCBI Taxonomy" id="913848"/>
    <lineage>
        <taxon>Bacteria</taxon>
        <taxon>Bacillati</taxon>
        <taxon>Bacillota</taxon>
        <taxon>Bacilli</taxon>
        <taxon>Lactobacillales</taxon>
        <taxon>Lactobacillaceae</taxon>
        <taxon>Loigolactobacillus</taxon>
    </lineage>
</organism>
<dbReference type="RefSeq" id="WP_010011034.1">
    <property type="nucleotide sequence ID" value="NZ_AZCN01000049.1"/>
</dbReference>
<keyword evidence="4 15" id="KW-0963">Cytoplasm</keyword>
<evidence type="ECO:0000256" key="3">
    <source>
        <dbReference type="ARBA" id="ARBA00011209"/>
    </source>
</evidence>
<dbReference type="InterPro" id="IPR020825">
    <property type="entry name" value="Phe-tRNA_synthase-like_B3/B4"/>
</dbReference>
<dbReference type="Gene3D" id="2.40.50.140">
    <property type="entry name" value="Nucleic acid-binding proteins"/>
    <property type="match status" value="1"/>
</dbReference>
<keyword evidence="10 15" id="KW-0460">Magnesium</keyword>
<name>A0A0R1F0P0_9LACO</name>
<dbReference type="SMART" id="SM00874">
    <property type="entry name" value="B5"/>
    <property type="match status" value="1"/>
</dbReference>
<dbReference type="GO" id="GO:0000287">
    <property type="term" value="F:magnesium ion binding"/>
    <property type="evidence" value="ECO:0007669"/>
    <property type="project" value="UniProtKB-UniRule"/>
</dbReference>
<dbReference type="GO" id="GO:0006432">
    <property type="term" value="P:phenylalanyl-tRNA aminoacylation"/>
    <property type="evidence" value="ECO:0007669"/>
    <property type="project" value="UniProtKB-UniRule"/>
</dbReference>
<evidence type="ECO:0000256" key="2">
    <source>
        <dbReference type="ARBA" id="ARBA00008653"/>
    </source>
</evidence>
<dbReference type="GO" id="GO:0000049">
    <property type="term" value="F:tRNA binding"/>
    <property type="evidence" value="ECO:0007669"/>
    <property type="project" value="UniProtKB-UniRule"/>
</dbReference>
<evidence type="ECO:0000256" key="16">
    <source>
        <dbReference type="PROSITE-ProRule" id="PRU00209"/>
    </source>
</evidence>
<keyword evidence="8 15" id="KW-0547">Nucleotide-binding</keyword>
<dbReference type="Pfam" id="PF03483">
    <property type="entry name" value="B3_4"/>
    <property type="match status" value="1"/>
</dbReference>
<dbReference type="SMART" id="SM00873">
    <property type="entry name" value="B3_4"/>
    <property type="match status" value="1"/>
</dbReference>
<dbReference type="AlphaFoldDB" id="A0A0R1F0P0"/>
<accession>A0A0R1F0P0</accession>
<keyword evidence="13 15" id="KW-0030">Aminoacyl-tRNA synthetase</keyword>
<dbReference type="InterPro" id="IPR005146">
    <property type="entry name" value="B3/B4_tRNA-bd"/>
</dbReference>
<dbReference type="InterPro" id="IPR002547">
    <property type="entry name" value="tRNA-bd_dom"/>
</dbReference>
<feature type="binding site" evidence="15">
    <location>
        <position position="467"/>
    </location>
    <ligand>
        <name>Mg(2+)</name>
        <dbReference type="ChEBI" id="CHEBI:18420"/>
        <note>shared with alpha subunit</note>
    </ligand>
</feature>
<dbReference type="FunFam" id="3.50.40.10:FF:000001">
    <property type="entry name" value="Phenylalanine--tRNA ligase beta subunit"/>
    <property type="match status" value="1"/>
</dbReference>
<dbReference type="SUPFAM" id="SSF46955">
    <property type="entry name" value="Putative DNA-binding domain"/>
    <property type="match status" value="1"/>
</dbReference>
<dbReference type="Gene3D" id="3.30.56.10">
    <property type="match status" value="2"/>
</dbReference>
<dbReference type="PANTHER" id="PTHR10947">
    <property type="entry name" value="PHENYLALANYL-TRNA SYNTHETASE BETA CHAIN AND LEUCINE-RICH REPEAT-CONTAINING PROTEIN 47"/>
    <property type="match status" value="1"/>
</dbReference>
<feature type="domain" description="FDX-ACB" evidence="18">
    <location>
        <begin position="711"/>
        <end position="804"/>
    </location>
</feature>
<keyword evidence="12 15" id="KW-0648">Protein biosynthesis</keyword>
<dbReference type="InterPro" id="IPR004532">
    <property type="entry name" value="Phe-tRNA-ligase_IIc_bsu_bact"/>
</dbReference>
<dbReference type="InterPro" id="IPR005147">
    <property type="entry name" value="tRNA_synthase_B5-dom"/>
</dbReference>
<dbReference type="PROSITE" id="PS51483">
    <property type="entry name" value="B5"/>
    <property type="match status" value="1"/>
</dbReference>
<protein>
    <recommendedName>
        <fullName evidence="15">Phenylalanine--tRNA ligase beta subunit</fullName>
        <ecNumber evidence="15">6.1.1.20</ecNumber>
    </recommendedName>
    <alternativeName>
        <fullName evidence="15">Phenylalanyl-tRNA synthetase beta subunit</fullName>
        <shortName evidence="15">PheRS</shortName>
    </alternativeName>
</protein>
<dbReference type="InterPro" id="IPR045864">
    <property type="entry name" value="aa-tRNA-synth_II/BPL/LPL"/>
</dbReference>
<sequence length="804" mass="87639">MKISYNWLKEYVDLNMSAEELANKVTLTGIEVDGVIHPDAGLKKIVVGYVESTKPHPDSDHLQLCQVQISPEETVQIVCGAPNVAAGQKVIVALPGSRIANNEKIKKGKLRGEISNGMICALQEIGFSDDVTPQAYADGIYVLPADAEVGQPVYAYLGMDDAILDLEITPNRADALSMRGVAYEVAAIYDEPVHFPAVDLKESEKQASSVLQAKVADPTDAPSYNLRVIENVTIKPSPLWLQRRLWNAGIRPINNVVDITNLIMIDYGQPLHAFDYAKIGGQTIEVRRAQADESLTTLDGNDHDLTTDDIVITNGADVLNLAGVMGGLESEITTETKTVILEAAVFEPTHIRKTAQRFNLRSEASSRFEKGVNTGAVLAALDEAANLMAELADATVLAGRVSPTVLEPKETVVNVSTQRINQVLGTTISTAEVQAIFVRLGFGVTEADGKFTVSVPARRWDIAIEADLIEEVARLYGYDRLPETLTASASTPGLLTPRQQLIRRLESKLEANGLSQALSYALTTADKAAAFRLTNSEPTSVDWPMTVDHATLRMNLVSGLLDNLAYNAARKQQNVALYEQGRVFLKQHATTVRPHELEYLAGAITGDWQTAAWNQTAQPIDFYQLKGIVEAELAEFNLNEGPEFVATARHSDMHPGRTADILVGSQIVGFLGQIHPRVAKQYRLPATYVFQLDLEQLLGLDSQAVVYQPVPRYPAITRDVALVVNETTTNAALEATIQAHGGAYLTKVQLFDVYAGHHIEAGKKSLAYTLTYQNPADTLTDDQVNDAFAKVVSALQDEHDATIR</sequence>
<dbReference type="GO" id="GO:0009328">
    <property type="term" value="C:phenylalanine-tRNA ligase complex"/>
    <property type="evidence" value="ECO:0007669"/>
    <property type="project" value="TreeGrafter"/>
</dbReference>
<evidence type="ECO:0000256" key="11">
    <source>
        <dbReference type="ARBA" id="ARBA00022884"/>
    </source>
</evidence>
<dbReference type="CDD" id="cd02796">
    <property type="entry name" value="tRNA_bind_bactPheRS"/>
    <property type="match status" value="1"/>
</dbReference>
<evidence type="ECO:0000256" key="8">
    <source>
        <dbReference type="ARBA" id="ARBA00022741"/>
    </source>
</evidence>
<dbReference type="SUPFAM" id="SSF54991">
    <property type="entry name" value="Anticodon-binding domain of PheRS"/>
    <property type="match status" value="1"/>
</dbReference>
<comment type="similarity">
    <text evidence="2 15">Belongs to the phenylalanyl-tRNA synthetase beta subunit family. Type 1 subfamily.</text>
</comment>
<dbReference type="PANTHER" id="PTHR10947:SF0">
    <property type="entry name" value="PHENYLALANINE--TRNA LIGASE BETA SUBUNIT"/>
    <property type="match status" value="1"/>
</dbReference>
<evidence type="ECO:0000259" key="17">
    <source>
        <dbReference type="PROSITE" id="PS50886"/>
    </source>
</evidence>
<feature type="domain" description="TRNA-binding" evidence="17">
    <location>
        <begin position="39"/>
        <end position="154"/>
    </location>
</feature>
<dbReference type="NCBIfam" id="NF045760">
    <property type="entry name" value="YtpR"/>
    <property type="match status" value="1"/>
</dbReference>
<dbReference type="InterPro" id="IPR036690">
    <property type="entry name" value="Fdx_antiC-bd_sf"/>
</dbReference>
<evidence type="ECO:0000259" key="19">
    <source>
        <dbReference type="PROSITE" id="PS51483"/>
    </source>
</evidence>
<keyword evidence="5 16" id="KW-0820">tRNA-binding</keyword>
<feature type="binding site" evidence="15">
    <location>
        <position position="471"/>
    </location>
    <ligand>
        <name>Mg(2+)</name>
        <dbReference type="ChEBI" id="CHEBI:18420"/>
        <note>shared with alpha subunit</note>
    </ligand>
</feature>
<feature type="binding site" evidence="15">
    <location>
        <position position="461"/>
    </location>
    <ligand>
        <name>Mg(2+)</name>
        <dbReference type="ChEBI" id="CHEBI:18420"/>
        <note>shared with alpha subunit</note>
    </ligand>
</feature>
<comment type="catalytic activity">
    <reaction evidence="14 15">
        <text>tRNA(Phe) + L-phenylalanine + ATP = L-phenylalanyl-tRNA(Phe) + AMP + diphosphate + H(+)</text>
        <dbReference type="Rhea" id="RHEA:19413"/>
        <dbReference type="Rhea" id="RHEA-COMP:9668"/>
        <dbReference type="Rhea" id="RHEA-COMP:9699"/>
        <dbReference type="ChEBI" id="CHEBI:15378"/>
        <dbReference type="ChEBI" id="CHEBI:30616"/>
        <dbReference type="ChEBI" id="CHEBI:33019"/>
        <dbReference type="ChEBI" id="CHEBI:58095"/>
        <dbReference type="ChEBI" id="CHEBI:78442"/>
        <dbReference type="ChEBI" id="CHEBI:78531"/>
        <dbReference type="ChEBI" id="CHEBI:456215"/>
        <dbReference type="EC" id="6.1.1.20"/>
    </reaction>
</comment>
<dbReference type="PROSITE" id="PS50886">
    <property type="entry name" value="TRBD"/>
    <property type="match status" value="1"/>
</dbReference>
<evidence type="ECO:0000256" key="5">
    <source>
        <dbReference type="ARBA" id="ARBA00022555"/>
    </source>
</evidence>
<evidence type="ECO:0000256" key="15">
    <source>
        <dbReference type="HAMAP-Rule" id="MF_00283"/>
    </source>
</evidence>
<evidence type="ECO:0000313" key="21">
    <source>
        <dbReference type="Proteomes" id="UP000051181"/>
    </source>
</evidence>
<dbReference type="Gene3D" id="3.30.930.10">
    <property type="entry name" value="Bira Bifunctional Protein, Domain 2"/>
    <property type="match status" value="1"/>
</dbReference>